<comment type="similarity">
    <text evidence="1">Belongs to the 5'(3')-deoxyribonucleotidase family.</text>
</comment>
<gene>
    <name evidence="2" type="ORF">QCQ61_00280</name>
</gene>
<proteinExistence type="inferred from homology"/>
<keyword evidence="3" id="KW-1185">Reference proteome</keyword>
<dbReference type="Proteomes" id="UP001238523">
    <property type="component" value="Chromosome"/>
</dbReference>
<dbReference type="SFLD" id="SFLDG01145">
    <property type="entry name" value="C1.2.1"/>
    <property type="match status" value="1"/>
</dbReference>
<protein>
    <submittedName>
        <fullName evidence="2">Uncharacterized protein</fullName>
    </submittedName>
</protein>
<organism evidence="2 3">
    <name type="scientific">Aequorivita marisscotiae</name>
    <dbReference type="NCBI Taxonomy" id="3040348"/>
    <lineage>
        <taxon>Bacteria</taxon>
        <taxon>Pseudomonadati</taxon>
        <taxon>Bacteroidota</taxon>
        <taxon>Flavobacteriia</taxon>
        <taxon>Flavobacteriales</taxon>
        <taxon>Flavobacteriaceae</taxon>
        <taxon>Aequorivita</taxon>
    </lineage>
</organism>
<dbReference type="InterPro" id="IPR010708">
    <property type="entry name" value="5'(3')-deoxyribonucleotidase"/>
</dbReference>
<dbReference type="SUPFAM" id="SSF56784">
    <property type="entry name" value="HAD-like"/>
    <property type="match status" value="1"/>
</dbReference>
<dbReference type="SFLD" id="SFLDG01126">
    <property type="entry name" value="C1.2:_Nucleotidase_Like"/>
    <property type="match status" value="1"/>
</dbReference>
<dbReference type="RefSeq" id="WP_279448709.1">
    <property type="nucleotide sequence ID" value="NZ_CP122379.1"/>
</dbReference>
<evidence type="ECO:0000313" key="2">
    <source>
        <dbReference type="EMBL" id="WGF92643.1"/>
    </source>
</evidence>
<reference evidence="2 3" key="1">
    <citation type="submission" date="2023-04" db="EMBL/GenBank/DDBJ databases">
        <title>Taxonomic identification of the Arctic strain Aequorivita sp. nov. and transcriptomic analysis in response to temperature stress.</title>
        <authorList>
            <person name="Liu W."/>
            <person name="Cong B."/>
            <person name="Lin J."/>
        </authorList>
    </citation>
    <scope>NUCLEOTIDE SEQUENCE [LARGE SCALE GENOMIC DNA]</scope>
    <source>
        <strain evidence="2 3">Ant34-E75</strain>
    </source>
</reference>
<dbReference type="Pfam" id="PF06941">
    <property type="entry name" value="NT5C"/>
    <property type="match status" value="1"/>
</dbReference>
<dbReference type="InterPro" id="IPR036412">
    <property type="entry name" value="HAD-like_sf"/>
</dbReference>
<dbReference type="EMBL" id="CP122379">
    <property type="protein sequence ID" value="WGF92643.1"/>
    <property type="molecule type" value="Genomic_DNA"/>
</dbReference>
<dbReference type="PANTHER" id="PTHR16504:SF4">
    <property type="entry name" value="5'(3')-DEOXYRIBONUCLEOTIDASE"/>
    <property type="match status" value="1"/>
</dbReference>
<evidence type="ECO:0000313" key="3">
    <source>
        <dbReference type="Proteomes" id="UP001238523"/>
    </source>
</evidence>
<accession>A0ABY8KT78</accession>
<sequence length="267" mass="30670">MHLTIGKILKEYKEYLTDYEIEQLRKVQREKTDFAAQVKQLQLALFAEEWDFMMDSARNPMSQEATNRVNRKRKAFGVNPVDASGFGADSSSKLFCEEVVRHTKNYNELLELKKRNAKQTVFVDMDSVLVDFQSGIDKISEEDKLKYDKKLDEVPGIFSLMDPYDGAIEGYKWLCANFDTYILSTAPWENPSAWSDKLLWVKKYLPKAAHKRLILSHNKHLAKGDFLIDDRTANGAGAFVGKHIHFGPEGKDFADWKAVISYMKNLA</sequence>
<dbReference type="InterPro" id="IPR023214">
    <property type="entry name" value="HAD_sf"/>
</dbReference>
<dbReference type="PANTHER" id="PTHR16504">
    <property type="entry name" value="5'(3')-DEOXYRIBONUCLEOTIDASE"/>
    <property type="match status" value="1"/>
</dbReference>
<evidence type="ECO:0000256" key="1">
    <source>
        <dbReference type="ARBA" id="ARBA00009589"/>
    </source>
</evidence>
<dbReference type="Gene3D" id="3.40.50.1000">
    <property type="entry name" value="HAD superfamily/HAD-like"/>
    <property type="match status" value="1"/>
</dbReference>
<name>A0ABY8KT78_9FLAO</name>
<dbReference type="SFLD" id="SFLDS00003">
    <property type="entry name" value="Haloacid_Dehalogenase"/>
    <property type="match status" value="1"/>
</dbReference>